<keyword evidence="4" id="KW-0410">Iron transport</keyword>
<feature type="short sequence motif" description="TonB C-terminal box" evidence="13">
    <location>
        <begin position="686"/>
        <end position="703"/>
    </location>
</feature>
<proteinExistence type="inferred from homology"/>
<evidence type="ECO:0000313" key="18">
    <source>
        <dbReference type="EMBL" id="MCL2915238.1"/>
    </source>
</evidence>
<name>A0ABT0N9U6_9GAMM</name>
<evidence type="ECO:0000256" key="10">
    <source>
        <dbReference type="ARBA" id="ARBA00023136"/>
    </source>
</evidence>
<dbReference type="InterPro" id="IPR010917">
    <property type="entry name" value="TonB_rcpt_CS"/>
</dbReference>
<evidence type="ECO:0000259" key="16">
    <source>
        <dbReference type="Pfam" id="PF00593"/>
    </source>
</evidence>
<keyword evidence="10 12" id="KW-0472">Membrane</keyword>
<feature type="domain" description="TonB-dependent receptor plug" evidence="17">
    <location>
        <begin position="44"/>
        <end position="150"/>
    </location>
</feature>
<evidence type="ECO:0000256" key="9">
    <source>
        <dbReference type="ARBA" id="ARBA00023077"/>
    </source>
</evidence>
<comment type="similarity">
    <text evidence="12 14">Belongs to the TonB-dependent receptor family.</text>
</comment>
<dbReference type="Pfam" id="PF07715">
    <property type="entry name" value="Plug"/>
    <property type="match status" value="1"/>
</dbReference>
<protein>
    <submittedName>
        <fullName evidence="18">TonB-dependent receptor</fullName>
    </submittedName>
</protein>
<dbReference type="InterPro" id="IPR000531">
    <property type="entry name" value="Beta-barrel_TonB"/>
</dbReference>
<evidence type="ECO:0000256" key="13">
    <source>
        <dbReference type="PROSITE-ProRule" id="PRU10144"/>
    </source>
</evidence>
<dbReference type="InterPro" id="IPR037066">
    <property type="entry name" value="Plug_dom_sf"/>
</dbReference>
<dbReference type="RefSeq" id="WP_249249820.1">
    <property type="nucleotide sequence ID" value="NZ_JAKIKT010000006.1"/>
</dbReference>
<keyword evidence="7" id="KW-0408">Iron</keyword>
<dbReference type="InterPro" id="IPR039426">
    <property type="entry name" value="TonB-dep_rcpt-like"/>
</dbReference>
<evidence type="ECO:0000256" key="6">
    <source>
        <dbReference type="ARBA" id="ARBA00022729"/>
    </source>
</evidence>
<keyword evidence="11 12" id="KW-0998">Cell outer membrane</keyword>
<gene>
    <name evidence="18" type="ORF">L2725_15870</name>
</gene>
<dbReference type="InterPro" id="IPR036942">
    <property type="entry name" value="Beta-barrel_TonB_sf"/>
</dbReference>
<evidence type="ECO:0000313" key="19">
    <source>
        <dbReference type="Proteomes" id="UP001202831"/>
    </source>
</evidence>
<dbReference type="InterPro" id="IPR012910">
    <property type="entry name" value="Plug_dom"/>
</dbReference>
<reference evidence="18 19" key="1">
    <citation type="submission" date="2022-01" db="EMBL/GenBank/DDBJ databases">
        <title>Whole genome-based taxonomy of the Shewanellaceae.</title>
        <authorList>
            <person name="Martin-Rodriguez A.J."/>
        </authorList>
    </citation>
    <scope>NUCLEOTIDE SEQUENCE [LARGE SCALE GENOMIC DNA]</scope>
    <source>
        <strain evidence="18 19">DSM 21332</strain>
    </source>
</reference>
<evidence type="ECO:0000256" key="1">
    <source>
        <dbReference type="ARBA" id="ARBA00004571"/>
    </source>
</evidence>
<dbReference type="Pfam" id="PF00593">
    <property type="entry name" value="TonB_dep_Rec_b-barrel"/>
    <property type="match status" value="1"/>
</dbReference>
<evidence type="ECO:0000256" key="12">
    <source>
        <dbReference type="PROSITE-ProRule" id="PRU01360"/>
    </source>
</evidence>
<dbReference type="Proteomes" id="UP001202831">
    <property type="component" value="Unassembled WGS sequence"/>
</dbReference>
<keyword evidence="9 14" id="KW-0798">TonB box</keyword>
<organism evidence="18 19">
    <name type="scientific">Shewanella corallii</name>
    <dbReference type="NCBI Taxonomy" id="560080"/>
    <lineage>
        <taxon>Bacteria</taxon>
        <taxon>Pseudomonadati</taxon>
        <taxon>Pseudomonadota</taxon>
        <taxon>Gammaproteobacteria</taxon>
        <taxon>Alteromonadales</taxon>
        <taxon>Shewanellaceae</taxon>
        <taxon>Shewanella</taxon>
    </lineage>
</organism>
<keyword evidence="5 12" id="KW-0812">Transmembrane</keyword>
<evidence type="ECO:0000256" key="2">
    <source>
        <dbReference type="ARBA" id="ARBA00022448"/>
    </source>
</evidence>
<keyword evidence="18" id="KW-0675">Receptor</keyword>
<evidence type="ECO:0000256" key="11">
    <source>
        <dbReference type="ARBA" id="ARBA00023237"/>
    </source>
</evidence>
<evidence type="ECO:0000256" key="14">
    <source>
        <dbReference type="RuleBase" id="RU003357"/>
    </source>
</evidence>
<keyword evidence="8" id="KW-0406">Ion transport</keyword>
<dbReference type="PANTHER" id="PTHR32552:SF68">
    <property type="entry name" value="FERRICHROME OUTER MEMBRANE TRANSPORTER_PHAGE RECEPTOR"/>
    <property type="match status" value="1"/>
</dbReference>
<evidence type="ECO:0000256" key="15">
    <source>
        <dbReference type="SAM" id="MobiDB-lite"/>
    </source>
</evidence>
<dbReference type="Gene3D" id="2.40.170.20">
    <property type="entry name" value="TonB-dependent receptor, beta-barrel domain"/>
    <property type="match status" value="1"/>
</dbReference>
<keyword evidence="2 12" id="KW-0813">Transport</keyword>
<keyword evidence="19" id="KW-1185">Reference proteome</keyword>
<keyword evidence="3 12" id="KW-1134">Transmembrane beta strand</keyword>
<dbReference type="PROSITE" id="PS01156">
    <property type="entry name" value="TONB_DEPENDENT_REC_2"/>
    <property type="match status" value="1"/>
</dbReference>
<feature type="compositionally biased region" description="Polar residues" evidence="15">
    <location>
        <begin position="250"/>
        <end position="261"/>
    </location>
</feature>
<evidence type="ECO:0000256" key="8">
    <source>
        <dbReference type="ARBA" id="ARBA00023065"/>
    </source>
</evidence>
<dbReference type="PANTHER" id="PTHR32552">
    <property type="entry name" value="FERRICHROME IRON RECEPTOR-RELATED"/>
    <property type="match status" value="1"/>
</dbReference>
<evidence type="ECO:0000256" key="3">
    <source>
        <dbReference type="ARBA" id="ARBA00022452"/>
    </source>
</evidence>
<comment type="subcellular location">
    <subcellularLocation>
        <location evidence="1 12">Cell outer membrane</location>
        <topology evidence="1 12">Multi-pass membrane protein</topology>
    </subcellularLocation>
</comment>
<keyword evidence="6" id="KW-0732">Signal</keyword>
<evidence type="ECO:0000256" key="5">
    <source>
        <dbReference type="ARBA" id="ARBA00022692"/>
    </source>
</evidence>
<evidence type="ECO:0000259" key="17">
    <source>
        <dbReference type="Pfam" id="PF07715"/>
    </source>
</evidence>
<dbReference type="PROSITE" id="PS52016">
    <property type="entry name" value="TONB_DEPENDENT_REC_3"/>
    <property type="match status" value="1"/>
</dbReference>
<feature type="region of interest" description="Disordered" evidence="15">
    <location>
        <begin position="250"/>
        <end position="269"/>
    </location>
</feature>
<evidence type="ECO:0000256" key="4">
    <source>
        <dbReference type="ARBA" id="ARBA00022496"/>
    </source>
</evidence>
<dbReference type="SUPFAM" id="SSF56935">
    <property type="entry name" value="Porins"/>
    <property type="match status" value="1"/>
</dbReference>
<evidence type="ECO:0000256" key="7">
    <source>
        <dbReference type="ARBA" id="ARBA00023004"/>
    </source>
</evidence>
<comment type="caution">
    <text evidence="18">The sequence shown here is derived from an EMBL/GenBank/DDBJ whole genome shotgun (WGS) entry which is preliminary data.</text>
</comment>
<accession>A0ABT0N9U6</accession>
<dbReference type="EMBL" id="JAKIKT010000006">
    <property type="protein sequence ID" value="MCL2915238.1"/>
    <property type="molecule type" value="Genomic_DNA"/>
</dbReference>
<dbReference type="Gene3D" id="2.170.130.10">
    <property type="entry name" value="TonB-dependent receptor, plug domain"/>
    <property type="match status" value="1"/>
</dbReference>
<sequence>MKTGLTLIAVAMVPVAVTCQADDGDKQIERMTVTASRSEKLDTELPLSIAHVSSEVLARDKPQHLSESLQSLSGVLVNQLSGGQGHNAAIRMPINYAGYTLYLQDNIPLQSAGFFNHNALWWSSANSALSRLEVIKGAGTSLYGSGAVAATVNVISPEVGDEAAGEAALMAGEHGYIRGRGSYSSGTHDGQGIRASAAYLHNDGWRQHAEVNKAEVNVLHEWQLGQQQSLKTTLIASDLDQQMNASLTEKQFRQDPTQSGLSAKVEQSDPRRKSRYVRLATEWSYDLGEHYYSLIPYARYRTNDYTATWQNNLPEVESSVTSFGLLALSQFTVFGGSELIAGMDLEHSKGDSYSFQPLTITTEGRGAATYPAGHVFYHDQTTLEAVSPYLQLSGELTEKLSYNLGGRYDHYRYEFDNYLKPYDNDGFGNRSLASRSDSFSHFSPKAALNYLVGQDASIYTRIARAIRIPTAGELYHLKTRDTSAQLEHISEEISNTYELGYKMNLQSLSLEAAVYYMDVDDAIVTAYDDFGASYRVNAASVVHKGIELGAKWQLSEAFELSLAYSRSKHEFDHYIQDQGRVDGKTGLSRAKDLSGNSLPMAPDYVANIRLYYQSQHWQGLNVMAEVQSIGDYWMDNENSRRYEGYTIANLKLNYELNSQLSLHARVSNLTDKQYALQSQLRYGREQIQPGAPRMIYAGLSYQF</sequence>
<dbReference type="CDD" id="cd01347">
    <property type="entry name" value="ligand_gated_channel"/>
    <property type="match status" value="1"/>
</dbReference>
<feature type="domain" description="TonB-dependent receptor-like beta-barrel" evidence="16">
    <location>
        <begin position="229"/>
        <end position="669"/>
    </location>
</feature>